<sequence>MTDNAKRWFTARHNRFYFTCDLRPHNGRRQRAVVGGSVCTGRESHGLTTHVLIGDDVGPLEACQSETLIVPAVLSLTIGTQLQICLSHSHMKTFPSENFPSTAKAWDRTGFRASADGINVLDIENDGRKRACVSSDGLPQTHEQIHRLTMVAYRRLYYQKRLTTSGSSLDSNSGGSGFDSRSGHPDFGCPWFSEITPGEFWDGSLTKAMANSFPNPSSVSVRIMKKLSDALRVGRTPVGTPRRRSRSEGAIRATPTRTSSASSLLRARRIVFPTPTNTWENSRAAGAAVDERSDRSPSTKANWVRFPAGSLTDSRKWGSRRTMPLVGEFSRGSPVCPRPCITTLLHSRLISTSSALKTSLKTLKIKVTQEWSGEIWATLNIEVLRADEDGVSAGGMEGCWKTGDTRENLPTSDIVRTIPICENMGATPPGIEPIA</sequence>
<evidence type="ECO:0000256" key="1">
    <source>
        <dbReference type="SAM" id="MobiDB-lite"/>
    </source>
</evidence>
<proteinExistence type="predicted"/>
<name>A0ABQ9GZJ7_9NEOP</name>
<reference evidence="2 3" key="1">
    <citation type="submission" date="2023-02" db="EMBL/GenBank/DDBJ databases">
        <title>LHISI_Scaffold_Assembly.</title>
        <authorList>
            <person name="Stuart O.P."/>
            <person name="Cleave R."/>
            <person name="Magrath M.J.L."/>
            <person name="Mikheyev A.S."/>
        </authorList>
    </citation>
    <scope>NUCLEOTIDE SEQUENCE [LARGE SCALE GENOMIC DNA]</scope>
    <source>
        <strain evidence="2">Daus_M_001</strain>
        <tissue evidence="2">Leg muscle</tissue>
    </source>
</reference>
<protein>
    <submittedName>
        <fullName evidence="2">Uncharacterized protein</fullName>
    </submittedName>
</protein>
<comment type="caution">
    <text evidence="2">The sequence shown here is derived from an EMBL/GenBank/DDBJ whole genome shotgun (WGS) entry which is preliminary data.</text>
</comment>
<dbReference type="EMBL" id="JARBHB010000008">
    <property type="protein sequence ID" value="KAJ8877471.1"/>
    <property type="molecule type" value="Genomic_DNA"/>
</dbReference>
<dbReference type="Proteomes" id="UP001159363">
    <property type="component" value="Chromosome 7"/>
</dbReference>
<organism evidence="2 3">
    <name type="scientific">Dryococelus australis</name>
    <dbReference type="NCBI Taxonomy" id="614101"/>
    <lineage>
        <taxon>Eukaryota</taxon>
        <taxon>Metazoa</taxon>
        <taxon>Ecdysozoa</taxon>
        <taxon>Arthropoda</taxon>
        <taxon>Hexapoda</taxon>
        <taxon>Insecta</taxon>
        <taxon>Pterygota</taxon>
        <taxon>Neoptera</taxon>
        <taxon>Polyneoptera</taxon>
        <taxon>Phasmatodea</taxon>
        <taxon>Verophasmatodea</taxon>
        <taxon>Anareolatae</taxon>
        <taxon>Phasmatidae</taxon>
        <taxon>Eurycanthinae</taxon>
        <taxon>Dryococelus</taxon>
    </lineage>
</organism>
<evidence type="ECO:0000313" key="3">
    <source>
        <dbReference type="Proteomes" id="UP001159363"/>
    </source>
</evidence>
<accession>A0ABQ9GZJ7</accession>
<feature type="compositionally biased region" description="Low complexity" evidence="1">
    <location>
        <begin position="250"/>
        <end position="259"/>
    </location>
</feature>
<gene>
    <name evidence="2" type="ORF">PR048_021926</name>
</gene>
<feature type="region of interest" description="Disordered" evidence="1">
    <location>
        <begin position="235"/>
        <end position="259"/>
    </location>
</feature>
<evidence type="ECO:0000313" key="2">
    <source>
        <dbReference type="EMBL" id="KAJ8877471.1"/>
    </source>
</evidence>
<keyword evidence="3" id="KW-1185">Reference proteome</keyword>